<dbReference type="STRING" id="30019.A0A0M4EXZ1"/>
<dbReference type="PROSITE" id="PS50961">
    <property type="entry name" value="HTH_LA"/>
    <property type="match status" value="1"/>
</dbReference>
<reference evidence="6 7" key="1">
    <citation type="submission" date="2015-08" db="EMBL/GenBank/DDBJ databases">
        <title>Ancestral chromatin configuration constrains chromatin evolution on differentiating sex chromosomes in Drosophila.</title>
        <authorList>
            <person name="Zhou Q."/>
            <person name="Bachtrog D."/>
        </authorList>
    </citation>
    <scope>NUCLEOTIDE SEQUENCE [LARGE SCALE GENOMIC DNA]</scope>
    <source>
        <tissue evidence="6">Whole larvae</tissue>
    </source>
</reference>
<dbReference type="CDD" id="cd08031">
    <property type="entry name" value="LARP_4_5_like"/>
    <property type="match status" value="1"/>
</dbReference>
<dbReference type="InterPro" id="IPR006630">
    <property type="entry name" value="La_HTH"/>
</dbReference>
<feature type="region of interest" description="Disordered" evidence="4">
    <location>
        <begin position="540"/>
        <end position="597"/>
    </location>
</feature>
<dbReference type="Gene3D" id="1.10.10.10">
    <property type="entry name" value="Winged helix-like DNA-binding domain superfamily/Winged helix DNA-binding domain"/>
    <property type="match status" value="1"/>
</dbReference>
<feature type="compositionally biased region" description="Polar residues" evidence="4">
    <location>
        <begin position="556"/>
        <end position="566"/>
    </location>
</feature>
<dbReference type="InterPro" id="IPR045180">
    <property type="entry name" value="La_dom_prot"/>
</dbReference>
<dbReference type="EMBL" id="CP012525">
    <property type="protein sequence ID" value="ALC42945.1"/>
    <property type="molecule type" value="Genomic_DNA"/>
</dbReference>
<dbReference type="GO" id="GO:0003730">
    <property type="term" value="F:mRNA 3'-UTR binding"/>
    <property type="evidence" value="ECO:0007669"/>
    <property type="project" value="TreeGrafter"/>
</dbReference>
<keyword evidence="7" id="KW-1185">Reference proteome</keyword>
<evidence type="ECO:0000256" key="2">
    <source>
        <dbReference type="ARBA" id="ARBA00022884"/>
    </source>
</evidence>
<evidence type="ECO:0000256" key="4">
    <source>
        <dbReference type="SAM" id="MobiDB-lite"/>
    </source>
</evidence>
<keyword evidence="2 3" id="KW-0694">RNA-binding</keyword>
<proteinExistence type="predicted"/>
<evidence type="ECO:0000313" key="7">
    <source>
        <dbReference type="Proteomes" id="UP000494163"/>
    </source>
</evidence>
<dbReference type="InterPro" id="IPR036388">
    <property type="entry name" value="WH-like_DNA-bd_sf"/>
</dbReference>
<evidence type="ECO:0000256" key="3">
    <source>
        <dbReference type="PROSITE-ProRule" id="PRU00332"/>
    </source>
</evidence>
<dbReference type="Pfam" id="PF05383">
    <property type="entry name" value="La"/>
    <property type="match status" value="1"/>
</dbReference>
<feature type="region of interest" description="Disordered" evidence="4">
    <location>
        <begin position="622"/>
        <end position="661"/>
    </location>
</feature>
<feature type="compositionally biased region" description="Low complexity" evidence="4">
    <location>
        <begin position="70"/>
        <end position="114"/>
    </location>
</feature>
<accession>A0A0M4EXZ1</accession>
<feature type="compositionally biased region" description="Low complexity" evidence="4">
    <location>
        <begin position="122"/>
        <end position="140"/>
    </location>
</feature>
<dbReference type="AlphaFoldDB" id="A0A0M4EXZ1"/>
<organism evidence="6 7">
    <name type="scientific">Drosophila busckii</name>
    <name type="common">Fruit fly</name>
    <dbReference type="NCBI Taxonomy" id="30019"/>
    <lineage>
        <taxon>Eukaryota</taxon>
        <taxon>Metazoa</taxon>
        <taxon>Ecdysozoa</taxon>
        <taxon>Arthropoda</taxon>
        <taxon>Hexapoda</taxon>
        <taxon>Insecta</taxon>
        <taxon>Pterygota</taxon>
        <taxon>Neoptera</taxon>
        <taxon>Endopterygota</taxon>
        <taxon>Diptera</taxon>
        <taxon>Brachycera</taxon>
        <taxon>Muscomorpha</taxon>
        <taxon>Ephydroidea</taxon>
        <taxon>Drosophilidae</taxon>
        <taxon>Drosophila</taxon>
    </lineage>
</organism>
<evidence type="ECO:0000259" key="5">
    <source>
        <dbReference type="PROSITE" id="PS50961"/>
    </source>
</evidence>
<evidence type="ECO:0000313" key="6">
    <source>
        <dbReference type="EMBL" id="ALC42945.1"/>
    </source>
</evidence>
<dbReference type="GO" id="GO:0045727">
    <property type="term" value="P:positive regulation of translation"/>
    <property type="evidence" value="ECO:0007669"/>
    <property type="project" value="TreeGrafter"/>
</dbReference>
<gene>
    <name evidence="6" type="ORF">Dbus_chr3Lg111</name>
</gene>
<evidence type="ECO:0000256" key="1">
    <source>
        <dbReference type="ARBA" id="ARBA00022553"/>
    </source>
</evidence>
<keyword evidence="1" id="KW-0597">Phosphoprotein</keyword>
<dbReference type="Proteomes" id="UP000494163">
    <property type="component" value="Chromosome 3L"/>
</dbReference>
<dbReference type="GO" id="GO:0005829">
    <property type="term" value="C:cytosol"/>
    <property type="evidence" value="ECO:0007669"/>
    <property type="project" value="TreeGrafter"/>
</dbReference>
<dbReference type="Pfam" id="PF26088">
    <property type="entry name" value="RRM_LARP4"/>
    <property type="match status" value="1"/>
</dbReference>
<dbReference type="PANTHER" id="PTHR22792">
    <property type="entry name" value="LUPUS LA PROTEIN-RELATED"/>
    <property type="match status" value="1"/>
</dbReference>
<feature type="compositionally biased region" description="Low complexity" evidence="4">
    <location>
        <begin position="622"/>
        <end position="660"/>
    </location>
</feature>
<dbReference type="InterPro" id="IPR036390">
    <property type="entry name" value="WH_DNA-bd_sf"/>
</dbReference>
<dbReference type="SMR" id="A0A0M4EXZ1"/>
<dbReference type="PANTHER" id="PTHR22792:SF131">
    <property type="entry name" value="LA-RELATED PROTEIN LARP4B"/>
    <property type="match status" value="1"/>
</dbReference>
<sequence length="684" mass="74620">MEYYHLGSGGYVLMNADTLKLQPPVYTNVPVETAMLATNIFGPATQIAAPPAAAHIPLITAAAAAAGATTAAAPPPQTTAQPAATQQQQQQAAQQQHQQAQQLQHQQQQQLLTHSHTHASHAHAVAVAAAQQQQQQTPTAIQTGAVHLQAHPHPHTHTHPGQAHMQYGHPAPQPMPLPSTGESIQTTTIDNTEYAIMNGAIAQTQDGQIVCYTTEALVPGVNNTNLIALEQQQQQPELVQQQQHQLPADECGMPLDKLKQMLATQLDYYFSRENLATDTYLVSQMDGDQYVLIKTVANFNLVKKLTKDINLITEVLRESPNVQVDEEGLHVRPNHKRCIIILREISDNTPLDDVKALFSSDNCPLPIACEFVANKSWYITFETDEDAQKAFTYLREEVKEFQGKPIMARIKPKSFINRMPTGSNMKNGYRINSPPTAAVYDPNSVPAAAVAAAAVNYNPQQRYVYAANGAALAPAPVSYNGQVLIPLQQQPFYLPWQATQVGAAAGAHGQNFYEIGNIFAHNGLAPQAVAANYTTAPPPTAQIVTTNKPQGGGGRYNSNHRGNPNITGAGPRGEPRSKPPRTVQQQQQQQPQAHIQGSNIIMATPLRGVSVIPATIVDPTQQPQAQLPQQLQQQQPQQQHQQLQQQQNNSQQMPQQQQQQMVTVNAANNTRYAVKGNWKGNFCS</sequence>
<dbReference type="CDD" id="cd12430">
    <property type="entry name" value="RRM_LARP4_5_like"/>
    <property type="match status" value="1"/>
</dbReference>
<dbReference type="OrthoDB" id="10046764at2759"/>
<dbReference type="GO" id="GO:0010494">
    <property type="term" value="C:cytoplasmic stress granule"/>
    <property type="evidence" value="ECO:0007669"/>
    <property type="project" value="TreeGrafter"/>
</dbReference>
<protein>
    <submittedName>
        <fullName evidence="6">CG11505</fullName>
    </submittedName>
</protein>
<feature type="domain" description="HTH La-type RNA-binding" evidence="5">
    <location>
        <begin position="252"/>
        <end position="341"/>
    </location>
</feature>
<dbReference type="SMART" id="SM00715">
    <property type="entry name" value="LA"/>
    <property type="match status" value="1"/>
</dbReference>
<feature type="region of interest" description="Disordered" evidence="4">
    <location>
        <begin position="70"/>
        <end position="140"/>
    </location>
</feature>
<dbReference type="InterPro" id="IPR058699">
    <property type="entry name" value="RRM_LARP4/4B"/>
</dbReference>
<name>A0A0M4EXZ1_DROBS</name>
<dbReference type="SUPFAM" id="SSF46785">
    <property type="entry name" value="Winged helix' DNA-binding domain"/>
    <property type="match status" value="1"/>
</dbReference>